<dbReference type="EMBL" id="JACBJI010000002">
    <property type="protein sequence ID" value="NYA70623.1"/>
    <property type="molecule type" value="Genomic_DNA"/>
</dbReference>
<dbReference type="AlphaFoldDB" id="A0A7Y9C6P8"/>
<comment type="caution">
    <text evidence="2">The sequence shown here is derived from an EMBL/GenBank/DDBJ whole genome shotgun (WGS) entry which is preliminary data.</text>
</comment>
<reference evidence="2 3" key="1">
    <citation type="submission" date="2020-07" db="EMBL/GenBank/DDBJ databases">
        <authorList>
            <person name="Sun Q."/>
        </authorList>
    </citation>
    <scope>NUCLEOTIDE SEQUENCE [LARGE SCALE GENOMIC DNA]</scope>
    <source>
        <strain evidence="2 3">MAH-1</strain>
    </source>
</reference>
<proteinExistence type="predicted"/>
<gene>
    <name evidence="2" type="ORF">HZF10_06805</name>
</gene>
<feature type="transmembrane region" description="Helical" evidence="1">
    <location>
        <begin position="196"/>
        <end position="218"/>
    </location>
</feature>
<accession>A0A7Y9C6P8</accession>
<keyword evidence="1" id="KW-1133">Transmembrane helix</keyword>
<evidence type="ECO:0000256" key="1">
    <source>
        <dbReference type="SAM" id="Phobius"/>
    </source>
</evidence>
<feature type="transmembrane region" description="Helical" evidence="1">
    <location>
        <begin position="61"/>
        <end position="84"/>
    </location>
</feature>
<keyword evidence="1" id="KW-0472">Membrane</keyword>
<evidence type="ECO:0000313" key="3">
    <source>
        <dbReference type="Proteomes" id="UP000535020"/>
    </source>
</evidence>
<organism evidence="2 3">
    <name type="scientific">Flavobacterium agri</name>
    <dbReference type="NCBI Taxonomy" id="2743471"/>
    <lineage>
        <taxon>Bacteria</taxon>
        <taxon>Pseudomonadati</taxon>
        <taxon>Bacteroidota</taxon>
        <taxon>Flavobacteriia</taxon>
        <taxon>Flavobacteriales</taxon>
        <taxon>Flavobacteriaceae</taxon>
        <taxon>Flavobacterium</taxon>
    </lineage>
</organism>
<feature type="transmembrane region" description="Helical" evidence="1">
    <location>
        <begin position="16"/>
        <end position="35"/>
    </location>
</feature>
<feature type="transmembrane region" description="Helical" evidence="1">
    <location>
        <begin position="142"/>
        <end position="159"/>
    </location>
</feature>
<dbReference type="Proteomes" id="UP000535020">
    <property type="component" value="Unassembled WGS sequence"/>
</dbReference>
<protein>
    <submittedName>
        <fullName evidence="2">DUF4271 domain-containing protein</fullName>
    </submittedName>
</protein>
<name>A0A7Y9C6P8_9FLAO</name>
<keyword evidence="1" id="KW-0812">Transmembrane</keyword>
<dbReference type="RefSeq" id="WP_176005447.1">
    <property type="nucleotide sequence ID" value="NZ_JABWMI010000008.1"/>
</dbReference>
<feature type="transmembrane region" description="Helical" evidence="1">
    <location>
        <begin position="96"/>
        <end position="116"/>
    </location>
</feature>
<keyword evidence="3" id="KW-1185">Reference proteome</keyword>
<sequence length="221" mass="26094">MNESFLNPRLIENKDWAIVLFVLCFVLIALTRSLFETRFAEFTRLGISDKYIKVYRDNSNLMSWFNVLLFGLHLISLAFFIQLTLYNFGYADKGDWLLFIRIFGLLGVFILSKYLIEKIIAASFNIDEFVEQFNLQKVSYRTYVGLLLLPVDIILYFNTGTPKNLFLVLIGMILLINALTYIVSLRNYQNILASKLFYFILYLCTLEIAPYYFMYYWFTKS</sequence>
<feature type="transmembrane region" description="Helical" evidence="1">
    <location>
        <begin position="165"/>
        <end position="184"/>
    </location>
</feature>
<dbReference type="Pfam" id="PF14093">
    <property type="entry name" value="DUF4271"/>
    <property type="match status" value="1"/>
</dbReference>
<evidence type="ECO:0000313" key="2">
    <source>
        <dbReference type="EMBL" id="NYA70623.1"/>
    </source>
</evidence>
<dbReference type="InterPro" id="IPR025367">
    <property type="entry name" value="DUF4271"/>
</dbReference>